<dbReference type="Proteomes" id="UP000646776">
    <property type="component" value="Unassembled WGS sequence"/>
</dbReference>
<reference evidence="1" key="2">
    <citation type="submission" date="2020-09" db="EMBL/GenBank/DDBJ databases">
        <authorList>
            <person name="Sun Q."/>
            <person name="Ohkuma M."/>
        </authorList>
    </citation>
    <scope>NUCLEOTIDE SEQUENCE</scope>
    <source>
        <strain evidence="1">JCM 4125</strain>
    </source>
</reference>
<dbReference type="RefSeq" id="WP_189712012.1">
    <property type="nucleotide sequence ID" value="NZ_BMSA01000008.1"/>
</dbReference>
<dbReference type="EMBL" id="BMSA01000008">
    <property type="protein sequence ID" value="GGT53288.1"/>
    <property type="molecule type" value="Genomic_DNA"/>
</dbReference>
<accession>A0A918HD75</accession>
<protein>
    <submittedName>
        <fullName evidence="1">Uncharacterized protein</fullName>
    </submittedName>
</protein>
<organism evidence="1 2">
    <name type="scientific">Streptomyces phaeofaciens</name>
    <dbReference type="NCBI Taxonomy" id="68254"/>
    <lineage>
        <taxon>Bacteria</taxon>
        <taxon>Bacillati</taxon>
        <taxon>Actinomycetota</taxon>
        <taxon>Actinomycetes</taxon>
        <taxon>Kitasatosporales</taxon>
        <taxon>Streptomycetaceae</taxon>
        <taxon>Streptomyces</taxon>
    </lineage>
</organism>
<comment type="caution">
    <text evidence="1">The sequence shown here is derived from an EMBL/GenBank/DDBJ whole genome shotgun (WGS) entry which is preliminary data.</text>
</comment>
<dbReference type="AlphaFoldDB" id="A0A918HD75"/>
<evidence type="ECO:0000313" key="2">
    <source>
        <dbReference type="Proteomes" id="UP000646776"/>
    </source>
</evidence>
<reference evidence="1" key="1">
    <citation type="journal article" date="2014" name="Int. J. Syst. Evol. Microbiol.">
        <title>Complete genome sequence of Corynebacterium casei LMG S-19264T (=DSM 44701T), isolated from a smear-ripened cheese.</title>
        <authorList>
            <consortium name="US DOE Joint Genome Institute (JGI-PGF)"/>
            <person name="Walter F."/>
            <person name="Albersmeier A."/>
            <person name="Kalinowski J."/>
            <person name="Ruckert C."/>
        </authorList>
    </citation>
    <scope>NUCLEOTIDE SEQUENCE</scope>
    <source>
        <strain evidence="1">JCM 4125</strain>
    </source>
</reference>
<name>A0A918HD75_9ACTN</name>
<sequence length="45" mass="4896">MRLPARRRPAAEAPRQVADIVDIGSLAGCNAYAMSAVYSGLRTRY</sequence>
<evidence type="ECO:0000313" key="1">
    <source>
        <dbReference type="EMBL" id="GGT53288.1"/>
    </source>
</evidence>
<gene>
    <name evidence="1" type="ORF">GCM10010226_32940</name>
</gene>
<keyword evidence="2" id="KW-1185">Reference proteome</keyword>
<proteinExistence type="predicted"/>